<protein>
    <submittedName>
        <fullName evidence="3">SCY domain-containing protein</fullName>
    </submittedName>
</protein>
<proteinExistence type="predicted"/>
<evidence type="ECO:0000313" key="3">
    <source>
        <dbReference type="WBParaSite" id="Hba_01042"/>
    </source>
</evidence>
<accession>A0A1I7W8R6</accession>
<dbReference type="AlphaFoldDB" id="A0A1I7W8R6"/>
<dbReference type="Proteomes" id="UP000095283">
    <property type="component" value="Unplaced"/>
</dbReference>
<dbReference type="WBParaSite" id="Hba_01042">
    <property type="protein sequence ID" value="Hba_01042"/>
    <property type="gene ID" value="Hba_01042"/>
</dbReference>
<sequence>MENKIKICILYLITTLLLTAFIKQLAPIEGTNRVQTCKCITSVMEFTLPHYPISRHITIQVRELKKRSQKITKITCLSRNFCDGISVLLSPILIANLLVGQRGRSYPYLFTYMAYSLLHSHWD</sequence>
<evidence type="ECO:0000256" key="1">
    <source>
        <dbReference type="SAM" id="SignalP"/>
    </source>
</evidence>
<feature type="chain" id="PRO_5009310515" evidence="1">
    <location>
        <begin position="31"/>
        <end position="123"/>
    </location>
</feature>
<reference evidence="3" key="1">
    <citation type="submission" date="2016-11" db="UniProtKB">
        <authorList>
            <consortium name="WormBaseParasite"/>
        </authorList>
    </citation>
    <scope>IDENTIFICATION</scope>
</reference>
<keyword evidence="1" id="KW-0732">Signal</keyword>
<keyword evidence="2" id="KW-1185">Reference proteome</keyword>
<organism evidence="2 3">
    <name type="scientific">Heterorhabditis bacteriophora</name>
    <name type="common">Entomopathogenic nematode worm</name>
    <dbReference type="NCBI Taxonomy" id="37862"/>
    <lineage>
        <taxon>Eukaryota</taxon>
        <taxon>Metazoa</taxon>
        <taxon>Ecdysozoa</taxon>
        <taxon>Nematoda</taxon>
        <taxon>Chromadorea</taxon>
        <taxon>Rhabditida</taxon>
        <taxon>Rhabditina</taxon>
        <taxon>Rhabditomorpha</taxon>
        <taxon>Strongyloidea</taxon>
        <taxon>Heterorhabditidae</taxon>
        <taxon>Heterorhabditis</taxon>
    </lineage>
</organism>
<name>A0A1I7W8R6_HETBA</name>
<evidence type="ECO:0000313" key="2">
    <source>
        <dbReference type="Proteomes" id="UP000095283"/>
    </source>
</evidence>
<feature type="signal peptide" evidence="1">
    <location>
        <begin position="1"/>
        <end position="30"/>
    </location>
</feature>